<dbReference type="PANTHER" id="PTHR30572:SF4">
    <property type="entry name" value="ABC TRANSPORTER PERMEASE YTRF"/>
    <property type="match status" value="1"/>
</dbReference>
<dbReference type="RefSeq" id="WP_169772402.1">
    <property type="nucleotide sequence ID" value="NZ_JABCUR010000011.1"/>
</dbReference>
<comment type="similarity">
    <text evidence="6">Belongs to the ABC-4 integral membrane protein family.</text>
</comment>
<evidence type="ECO:0000256" key="1">
    <source>
        <dbReference type="ARBA" id="ARBA00004651"/>
    </source>
</evidence>
<sequence length="377" mass="40868">MTRRRMYLRIVAKAFIHRLSRTFIALLSIATGSATLCALLLLAYTVPGQLANQLRSYGANVVMTPTGSNLIRADLMPKIDRALHQTQTKLLGRAGYRYASVLYGQQSVQVLGTSMADSQKVRSYWKIEGKLPAEDEILVGSNAAEKYRLALKSRMTLTSPKDENFSKNFGVSGILRTGGAEDDLIVMDQDVLAKFLQEPPSANVVEFSIPGSSEDLKKATTALSQVDPDNASAQEVRRISKSEDNLTSILRSLIWLVSSIISVLTLIGVSTTLVTMVNERAKEIGLKKALGAMPKQILVEFIGESILTGLVGGIIGSAAGIWIAKFVTHQAFAMDIDASKAGWPLTIIFAVLITVVGMMIPARRIVKIQPAYVLGGE</sequence>
<keyword evidence="4 7" id="KW-1133">Transmembrane helix</keyword>
<organism evidence="10 11">
    <name type="scientific">Mobiluncus mulieris</name>
    <dbReference type="NCBI Taxonomy" id="2052"/>
    <lineage>
        <taxon>Bacteria</taxon>
        <taxon>Bacillati</taxon>
        <taxon>Actinomycetota</taxon>
        <taxon>Actinomycetes</taxon>
        <taxon>Actinomycetales</taxon>
        <taxon>Actinomycetaceae</taxon>
        <taxon>Mobiluncus</taxon>
    </lineage>
</organism>
<gene>
    <name evidence="10" type="ORF">HHJ78_10235</name>
</gene>
<dbReference type="EMBL" id="JABCUR010000011">
    <property type="protein sequence ID" value="NMW65874.1"/>
    <property type="molecule type" value="Genomic_DNA"/>
</dbReference>
<dbReference type="InterPro" id="IPR050250">
    <property type="entry name" value="Macrolide_Exporter_MacB"/>
</dbReference>
<evidence type="ECO:0000256" key="2">
    <source>
        <dbReference type="ARBA" id="ARBA00022475"/>
    </source>
</evidence>
<evidence type="ECO:0000313" key="11">
    <source>
        <dbReference type="Proteomes" id="UP000578252"/>
    </source>
</evidence>
<feature type="domain" description="MacB-like periplasmic core" evidence="9">
    <location>
        <begin position="22"/>
        <end position="198"/>
    </location>
</feature>
<reference evidence="10 11" key="1">
    <citation type="submission" date="2020-04" db="EMBL/GenBank/DDBJ databases">
        <title>Antimicrobial susceptibility and clonality of vaginal-derived multi-drug resistant Mobiluncus isolates in China.</title>
        <authorList>
            <person name="Zhang X."/>
        </authorList>
    </citation>
    <scope>NUCLEOTIDE SEQUENCE [LARGE SCALE GENOMIC DNA]</scope>
    <source>
        <strain evidence="10 11">13</strain>
    </source>
</reference>
<feature type="transmembrane region" description="Helical" evidence="7">
    <location>
        <begin position="343"/>
        <end position="362"/>
    </location>
</feature>
<dbReference type="PANTHER" id="PTHR30572">
    <property type="entry name" value="MEMBRANE COMPONENT OF TRANSPORTER-RELATED"/>
    <property type="match status" value="1"/>
</dbReference>
<keyword evidence="3 7" id="KW-0812">Transmembrane</keyword>
<evidence type="ECO:0000259" key="9">
    <source>
        <dbReference type="Pfam" id="PF12704"/>
    </source>
</evidence>
<protein>
    <submittedName>
        <fullName evidence="10">FtsX-like permease family protein</fullName>
    </submittedName>
</protein>
<feature type="domain" description="ABC3 transporter permease C-terminal" evidence="8">
    <location>
        <begin position="256"/>
        <end position="370"/>
    </location>
</feature>
<evidence type="ECO:0000256" key="4">
    <source>
        <dbReference type="ARBA" id="ARBA00022989"/>
    </source>
</evidence>
<evidence type="ECO:0000256" key="6">
    <source>
        <dbReference type="ARBA" id="ARBA00038076"/>
    </source>
</evidence>
<proteinExistence type="inferred from homology"/>
<dbReference type="InterPro" id="IPR025857">
    <property type="entry name" value="MacB_PCD"/>
</dbReference>
<dbReference type="Pfam" id="PF02687">
    <property type="entry name" value="FtsX"/>
    <property type="match status" value="1"/>
</dbReference>
<evidence type="ECO:0000259" key="8">
    <source>
        <dbReference type="Pfam" id="PF02687"/>
    </source>
</evidence>
<evidence type="ECO:0000256" key="3">
    <source>
        <dbReference type="ARBA" id="ARBA00022692"/>
    </source>
</evidence>
<dbReference type="GO" id="GO:0005886">
    <property type="term" value="C:plasma membrane"/>
    <property type="evidence" value="ECO:0007669"/>
    <property type="project" value="UniProtKB-SubCell"/>
</dbReference>
<evidence type="ECO:0000256" key="7">
    <source>
        <dbReference type="SAM" id="Phobius"/>
    </source>
</evidence>
<dbReference type="Pfam" id="PF12704">
    <property type="entry name" value="MacB_PCD"/>
    <property type="match status" value="1"/>
</dbReference>
<keyword evidence="2" id="KW-1003">Cell membrane</keyword>
<dbReference type="InterPro" id="IPR003838">
    <property type="entry name" value="ABC3_permease_C"/>
</dbReference>
<keyword evidence="5 7" id="KW-0472">Membrane</keyword>
<comment type="caution">
    <text evidence="10">The sequence shown here is derived from an EMBL/GenBank/DDBJ whole genome shotgun (WGS) entry which is preliminary data.</text>
</comment>
<evidence type="ECO:0000256" key="5">
    <source>
        <dbReference type="ARBA" id="ARBA00023136"/>
    </source>
</evidence>
<dbReference type="Proteomes" id="UP000578252">
    <property type="component" value="Unassembled WGS sequence"/>
</dbReference>
<accession>A0A7Y0U2T4</accession>
<name>A0A7Y0U2T4_9ACTO</name>
<dbReference type="GO" id="GO:0022857">
    <property type="term" value="F:transmembrane transporter activity"/>
    <property type="evidence" value="ECO:0007669"/>
    <property type="project" value="TreeGrafter"/>
</dbReference>
<comment type="subcellular location">
    <subcellularLocation>
        <location evidence="1">Cell membrane</location>
        <topology evidence="1">Multi-pass membrane protein</topology>
    </subcellularLocation>
</comment>
<feature type="transmembrane region" description="Helical" evidence="7">
    <location>
        <begin position="253"/>
        <end position="277"/>
    </location>
</feature>
<evidence type="ECO:0000313" key="10">
    <source>
        <dbReference type="EMBL" id="NMW65874.1"/>
    </source>
</evidence>
<feature type="transmembrane region" description="Helical" evidence="7">
    <location>
        <begin position="297"/>
        <end position="323"/>
    </location>
</feature>
<dbReference type="AlphaFoldDB" id="A0A7Y0U2T4"/>